<reference evidence="3" key="1">
    <citation type="journal article" date="2019" name="bioRxiv">
        <title>The Genome of the Zebra Mussel, Dreissena polymorpha: A Resource for Invasive Species Research.</title>
        <authorList>
            <person name="McCartney M.A."/>
            <person name="Auch B."/>
            <person name="Kono T."/>
            <person name="Mallez S."/>
            <person name="Zhang Y."/>
            <person name="Obille A."/>
            <person name="Becker A."/>
            <person name="Abrahante J.E."/>
            <person name="Garbe J."/>
            <person name="Badalamenti J.P."/>
            <person name="Herman A."/>
            <person name="Mangelson H."/>
            <person name="Liachko I."/>
            <person name="Sullivan S."/>
            <person name="Sone E.D."/>
            <person name="Koren S."/>
            <person name="Silverstein K.A.T."/>
            <person name="Beckman K.B."/>
            <person name="Gohl D.M."/>
        </authorList>
    </citation>
    <scope>NUCLEOTIDE SEQUENCE</scope>
    <source>
        <strain evidence="3">Duluth1</strain>
        <tissue evidence="3">Whole animal</tissue>
    </source>
</reference>
<evidence type="ECO:0000256" key="2">
    <source>
        <dbReference type="SAM" id="SignalP"/>
    </source>
</evidence>
<proteinExistence type="predicted"/>
<organism evidence="3 4">
    <name type="scientific">Dreissena polymorpha</name>
    <name type="common">Zebra mussel</name>
    <name type="synonym">Mytilus polymorpha</name>
    <dbReference type="NCBI Taxonomy" id="45954"/>
    <lineage>
        <taxon>Eukaryota</taxon>
        <taxon>Metazoa</taxon>
        <taxon>Spiralia</taxon>
        <taxon>Lophotrochozoa</taxon>
        <taxon>Mollusca</taxon>
        <taxon>Bivalvia</taxon>
        <taxon>Autobranchia</taxon>
        <taxon>Heteroconchia</taxon>
        <taxon>Euheterodonta</taxon>
        <taxon>Imparidentia</taxon>
        <taxon>Neoheterodontei</taxon>
        <taxon>Myida</taxon>
        <taxon>Dreissenoidea</taxon>
        <taxon>Dreissenidae</taxon>
        <taxon>Dreissena</taxon>
    </lineage>
</organism>
<name>A0A9D4RQT3_DREPO</name>
<feature type="signal peptide" evidence="2">
    <location>
        <begin position="1"/>
        <end position="27"/>
    </location>
</feature>
<keyword evidence="4" id="KW-1185">Reference proteome</keyword>
<reference evidence="3" key="2">
    <citation type="submission" date="2020-11" db="EMBL/GenBank/DDBJ databases">
        <authorList>
            <person name="McCartney M.A."/>
            <person name="Auch B."/>
            <person name="Kono T."/>
            <person name="Mallez S."/>
            <person name="Becker A."/>
            <person name="Gohl D.M."/>
            <person name="Silverstein K.A.T."/>
            <person name="Koren S."/>
            <person name="Bechman K.B."/>
            <person name="Herman A."/>
            <person name="Abrahante J.E."/>
            <person name="Garbe J."/>
        </authorList>
    </citation>
    <scope>NUCLEOTIDE SEQUENCE</scope>
    <source>
        <strain evidence="3">Duluth1</strain>
        <tissue evidence="3">Whole animal</tissue>
    </source>
</reference>
<dbReference type="EMBL" id="JAIWYP010000001">
    <property type="protein sequence ID" value="KAH3878086.1"/>
    <property type="molecule type" value="Genomic_DNA"/>
</dbReference>
<feature type="region of interest" description="Disordered" evidence="1">
    <location>
        <begin position="44"/>
        <end position="68"/>
    </location>
</feature>
<keyword evidence="2" id="KW-0732">Signal</keyword>
<sequence length="127" mass="14852">MSDKVSLFNILLIVVLIFRCIDRLLQNWDPLKVYFKTQKELHDAKRSKSSVEKKSQVGQKDQSAKLSAGGYMEPSYAKKKVEVIFGFVRSPTNKLYVMFLKYTINVFDETLTCLQYKEVKLQLLEQY</sequence>
<feature type="compositionally biased region" description="Polar residues" evidence="1">
    <location>
        <begin position="56"/>
        <end position="65"/>
    </location>
</feature>
<feature type="compositionally biased region" description="Basic and acidic residues" evidence="1">
    <location>
        <begin position="44"/>
        <end position="55"/>
    </location>
</feature>
<comment type="caution">
    <text evidence="3">The sequence shown here is derived from an EMBL/GenBank/DDBJ whole genome shotgun (WGS) entry which is preliminary data.</text>
</comment>
<evidence type="ECO:0000313" key="3">
    <source>
        <dbReference type="EMBL" id="KAH3878086.1"/>
    </source>
</evidence>
<dbReference type="Proteomes" id="UP000828390">
    <property type="component" value="Unassembled WGS sequence"/>
</dbReference>
<gene>
    <name evidence="3" type="ORF">DPMN_001968</name>
</gene>
<accession>A0A9D4RQT3</accession>
<feature type="chain" id="PRO_5039526900" evidence="2">
    <location>
        <begin position="28"/>
        <end position="127"/>
    </location>
</feature>
<evidence type="ECO:0000256" key="1">
    <source>
        <dbReference type="SAM" id="MobiDB-lite"/>
    </source>
</evidence>
<protein>
    <submittedName>
        <fullName evidence="3">Uncharacterized protein</fullName>
    </submittedName>
</protein>
<evidence type="ECO:0000313" key="4">
    <source>
        <dbReference type="Proteomes" id="UP000828390"/>
    </source>
</evidence>
<dbReference type="AlphaFoldDB" id="A0A9D4RQT3"/>